<dbReference type="PANTHER" id="PTHR10533:SF14">
    <property type="entry name" value="PEPTIDE YY-RELATED"/>
    <property type="match status" value="1"/>
</dbReference>
<comment type="similarity">
    <text evidence="2 4">Belongs to the NPY family.</text>
</comment>
<reference evidence="7 8" key="1">
    <citation type="submission" date="2025-04" db="UniProtKB">
        <authorList>
            <consortium name="RefSeq"/>
        </authorList>
    </citation>
    <scope>IDENTIFICATION</scope>
</reference>
<dbReference type="RefSeq" id="XP_030077723.1">
    <property type="nucleotide sequence ID" value="XM_030221863.1"/>
</dbReference>
<accession>A0A6P7ZUT3</accession>
<dbReference type="PROSITE" id="PS00265">
    <property type="entry name" value="PANCREATIC_HORMONE_1"/>
    <property type="match status" value="1"/>
</dbReference>
<feature type="chain" id="PRO_5044652636" evidence="5">
    <location>
        <begin position="29"/>
        <end position="98"/>
    </location>
</feature>
<evidence type="ECO:0000256" key="2">
    <source>
        <dbReference type="ARBA" id="ARBA00010022"/>
    </source>
</evidence>
<evidence type="ECO:0000256" key="1">
    <source>
        <dbReference type="ARBA" id="ARBA00004613"/>
    </source>
</evidence>
<feature type="signal peptide" evidence="5">
    <location>
        <begin position="1"/>
        <end position="28"/>
    </location>
</feature>
<dbReference type="OrthoDB" id="9852947at2759"/>
<dbReference type="AlphaFoldDB" id="A0A6P7ZUT3"/>
<dbReference type="GO" id="GO:0007631">
    <property type="term" value="P:feeding behavior"/>
    <property type="evidence" value="ECO:0007669"/>
    <property type="project" value="TreeGrafter"/>
</dbReference>
<dbReference type="PRINTS" id="PR00278">
    <property type="entry name" value="PANCHORMONE"/>
</dbReference>
<dbReference type="RefSeq" id="XP_030077725.1">
    <property type="nucleotide sequence ID" value="XM_030221865.1"/>
</dbReference>
<evidence type="ECO:0000313" key="8">
    <source>
        <dbReference type="RefSeq" id="XP_030077723.1"/>
    </source>
</evidence>
<evidence type="ECO:0000313" key="9">
    <source>
        <dbReference type="RefSeq" id="XP_030077724.1"/>
    </source>
</evidence>
<evidence type="ECO:0000256" key="3">
    <source>
        <dbReference type="ARBA" id="ARBA00022525"/>
    </source>
</evidence>
<gene>
    <name evidence="7 8 9 10 11" type="primary">LOC115482230</name>
</gene>
<dbReference type="GO" id="GO:0007218">
    <property type="term" value="P:neuropeptide signaling pathway"/>
    <property type="evidence" value="ECO:0007669"/>
    <property type="project" value="TreeGrafter"/>
</dbReference>
<protein>
    <submittedName>
        <fullName evidence="7 8">Peptide YY-like</fullName>
    </submittedName>
</protein>
<dbReference type="CDD" id="cd00126">
    <property type="entry name" value="PAH"/>
    <property type="match status" value="1"/>
</dbReference>
<dbReference type="GeneID" id="115482230"/>
<dbReference type="GO" id="GO:0005184">
    <property type="term" value="F:neuropeptide hormone activity"/>
    <property type="evidence" value="ECO:0007669"/>
    <property type="project" value="TreeGrafter"/>
</dbReference>
<dbReference type="KEGG" id="muo:115482230"/>
<evidence type="ECO:0000313" key="11">
    <source>
        <dbReference type="RefSeq" id="XP_030077726.1"/>
    </source>
</evidence>
<dbReference type="Gene3D" id="6.10.250.900">
    <property type="match status" value="1"/>
</dbReference>
<dbReference type="SMART" id="SM00309">
    <property type="entry name" value="PAH"/>
    <property type="match status" value="1"/>
</dbReference>
<organism evidence="6 11">
    <name type="scientific">Microcaecilia unicolor</name>
    <dbReference type="NCBI Taxonomy" id="1415580"/>
    <lineage>
        <taxon>Eukaryota</taxon>
        <taxon>Metazoa</taxon>
        <taxon>Chordata</taxon>
        <taxon>Craniata</taxon>
        <taxon>Vertebrata</taxon>
        <taxon>Euteleostomi</taxon>
        <taxon>Amphibia</taxon>
        <taxon>Gymnophiona</taxon>
        <taxon>Siphonopidae</taxon>
        <taxon>Microcaecilia</taxon>
    </lineage>
</organism>
<keyword evidence="6" id="KW-1185">Reference proteome</keyword>
<dbReference type="RefSeq" id="XP_030077726.1">
    <property type="nucleotide sequence ID" value="XM_030221866.1"/>
</dbReference>
<dbReference type="RefSeq" id="XP_030077724.1">
    <property type="nucleotide sequence ID" value="XM_030221864.1"/>
</dbReference>
<dbReference type="PANTHER" id="PTHR10533">
    <property type="entry name" value="NEUROPEPTIDE Y/PANCREATIC HORMONE/PEPTIDE YY"/>
    <property type="match status" value="1"/>
</dbReference>
<sequence length="98" mass="11119">MAASLKPWPAVIALLFCTLVCLGMFVDAYPPQPENPGNNASPEEIAKYMSALRHYLNLVTRQRYGKRASPAEHVLSDLLYGESTDHNSRPRYDDSYMW</sequence>
<dbReference type="InterPro" id="IPR001955">
    <property type="entry name" value="Pancreatic_hormone-like"/>
</dbReference>
<evidence type="ECO:0000313" key="10">
    <source>
        <dbReference type="RefSeq" id="XP_030077725.1"/>
    </source>
</evidence>
<keyword evidence="3" id="KW-0964">Secreted</keyword>
<evidence type="ECO:0000313" key="6">
    <source>
        <dbReference type="Proteomes" id="UP000515156"/>
    </source>
</evidence>
<dbReference type="GO" id="GO:0005615">
    <property type="term" value="C:extracellular space"/>
    <property type="evidence" value="ECO:0007669"/>
    <property type="project" value="TreeGrafter"/>
</dbReference>
<dbReference type="Pfam" id="PF00159">
    <property type="entry name" value="Hormone_3"/>
    <property type="match status" value="1"/>
</dbReference>
<keyword evidence="5" id="KW-0732">Signal</keyword>
<dbReference type="RefSeq" id="XP_030077722.1">
    <property type="nucleotide sequence ID" value="XM_030221862.1"/>
</dbReference>
<name>A0A6P7ZUT3_9AMPH</name>
<evidence type="ECO:0000256" key="4">
    <source>
        <dbReference type="RuleBase" id="RU000656"/>
    </source>
</evidence>
<comment type="subcellular location">
    <subcellularLocation>
        <location evidence="1">Secreted</location>
    </subcellularLocation>
</comment>
<proteinExistence type="inferred from homology"/>
<dbReference type="PROSITE" id="PS50276">
    <property type="entry name" value="PANCREATIC_HORMONE_2"/>
    <property type="match status" value="1"/>
</dbReference>
<dbReference type="Proteomes" id="UP000515156">
    <property type="component" value="Chromosome 12"/>
</dbReference>
<dbReference type="GO" id="GO:0031841">
    <property type="term" value="F:neuropeptide Y receptor binding"/>
    <property type="evidence" value="ECO:0007669"/>
    <property type="project" value="TreeGrafter"/>
</dbReference>
<dbReference type="InterPro" id="IPR020392">
    <property type="entry name" value="Pancreatic_hormone-like_CS"/>
</dbReference>
<evidence type="ECO:0000256" key="5">
    <source>
        <dbReference type="SAM" id="SignalP"/>
    </source>
</evidence>
<evidence type="ECO:0000313" key="7">
    <source>
        <dbReference type="RefSeq" id="XP_030077722.1"/>
    </source>
</evidence>